<comment type="subcellular location">
    <subcellularLocation>
        <location evidence="1">Cell membrane</location>
        <topology evidence="1">Multi-pass membrane protein</topology>
    </subcellularLocation>
</comment>
<feature type="transmembrane region" description="Helical" evidence="6">
    <location>
        <begin position="151"/>
        <end position="176"/>
    </location>
</feature>
<evidence type="ECO:0000256" key="4">
    <source>
        <dbReference type="ARBA" id="ARBA00022989"/>
    </source>
</evidence>
<accession>A0A1C2EE04</accession>
<name>A0A1C2EE04_9HYPH</name>
<evidence type="ECO:0000256" key="6">
    <source>
        <dbReference type="SAM" id="Phobius"/>
    </source>
</evidence>
<evidence type="ECO:0000256" key="2">
    <source>
        <dbReference type="ARBA" id="ARBA00022475"/>
    </source>
</evidence>
<dbReference type="Pfam" id="PF01810">
    <property type="entry name" value="LysE"/>
    <property type="match status" value="1"/>
</dbReference>
<evidence type="ECO:0000256" key="1">
    <source>
        <dbReference type="ARBA" id="ARBA00004651"/>
    </source>
</evidence>
<evidence type="ECO:0000313" key="8">
    <source>
        <dbReference type="Proteomes" id="UP000094412"/>
    </source>
</evidence>
<dbReference type="PANTHER" id="PTHR30086:SF20">
    <property type="entry name" value="ARGININE EXPORTER PROTEIN ARGO-RELATED"/>
    <property type="match status" value="1"/>
</dbReference>
<keyword evidence="3 6" id="KW-0812">Transmembrane</keyword>
<proteinExistence type="predicted"/>
<dbReference type="STRING" id="1566387.QV13_01025"/>
<reference evidence="7 8" key="1">
    <citation type="submission" date="2016-08" db="EMBL/GenBank/DDBJ databases">
        <title>Whole genome sequence of Mesorhizobium sp. strain UASWS1009 isolated from industrial sewage.</title>
        <authorList>
            <person name="Crovadore J."/>
            <person name="Calmin G."/>
            <person name="Chablais R."/>
            <person name="Cochard B."/>
            <person name="Lefort F."/>
        </authorList>
    </citation>
    <scope>NUCLEOTIDE SEQUENCE [LARGE SCALE GENOMIC DNA]</scope>
    <source>
        <strain evidence="7 8">UASWS1009</strain>
    </source>
</reference>
<evidence type="ECO:0000256" key="5">
    <source>
        <dbReference type="ARBA" id="ARBA00023136"/>
    </source>
</evidence>
<keyword evidence="8" id="KW-1185">Reference proteome</keyword>
<keyword evidence="5 6" id="KW-0472">Membrane</keyword>
<dbReference type="GO" id="GO:0015171">
    <property type="term" value="F:amino acid transmembrane transporter activity"/>
    <property type="evidence" value="ECO:0007669"/>
    <property type="project" value="TreeGrafter"/>
</dbReference>
<evidence type="ECO:0000256" key="3">
    <source>
        <dbReference type="ARBA" id="ARBA00022692"/>
    </source>
</evidence>
<comment type="caution">
    <text evidence="7">The sequence shown here is derived from an EMBL/GenBank/DDBJ whole genome shotgun (WGS) entry which is preliminary data.</text>
</comment>
<feature type="transmembrane region" description="Helical" evidence="6">
    <location>
        <begin position="6"/>
        <end position="26"/>
    </location>
</feature>
<keyword evidence="2" id="KW-1003">Cell membrane</keyword>
<dbReference type="AlphaFoldDB" id="A0A1C2EE04"/>
<keyword evidence="4 6" id="KW-1133">Transmembrane helix</keyword>
<dbReference type="PANTHER" id="PTHR30086">
    <property type="entry name" value="ARGININE EXPORTER PROTEIN ARGO"/>
    <property type="match status" value="1"/>
</dbReference>
<dbReference type="GO" id="GO:0005886">
    <property type="term" value="C:plasma membrane"/>
    <property type="evidence" value="ECO:0007669"/>
    <property type="project" value="UniProtKB-SubCell"/>
</dbReference>
<evidence type="ECO:0008006" key="9">
    <source>
        <dbReference type="Google" id="ProtNLM"/>
    </source>
</evidence>
<evidence type="ECO:0000313" key="7">
    <source>
        <dbReference type="EMBL" id="OCX25197.1"/>
    </source>
</evidence>
<feature type="transmembrane region" description="Helical" evidence="6">
    <location>
        <begin position="47"/>
        <end position="71"/>
    </location>
</feature>
<feature type="transmembrane region" description="Helical" evidence="6">
    <location>
        <begin position="188"/>
        <end position="207"/>
    </location>
</feature>
<feature type="transmembrane region" description="Helical" evidence="6">
    <location>
        <begin position="116"/>
        <end position="139"/>
    </location>
</feature>
<sequence>MLQPSFALTAMMTGFGLGAGAIFSIGPQNLKLIQAGALHRNPAVVAATGYLSEILIVIAGVSGVGAFLQIVPSVQTAMQTAGIAFVIWCAIKALRSAGSANRPEWARNGGETRGQAIVSMLVTTWLNPLVYIEIMLLVGVFSSSYDNSLRIWFALGFLGASGVRFCGLPAFGRVLAPWLQSPRAQASFNRLAGLLLLIVAASQAAAIL</sequence>
<protein>
    <recommendedName>
        <fullName evidence="9">Amino acid transporter</fullName>
    </recommendedName>
</protein>
<dbReference type="EMBL" id="MDEO01000018">
    <property type="protein sequence ID" value="OCX25197.1"/>
    <property type="molecule type" value="Genomic_DNA"/>
</dbReference>
<dbReference type="Proteomes" id="UP000094412">
    <property type="component" value="Unassembled WGS sequence"/>
</dbReference>
<organism evidence="7 8">
    <name type="scientific">Mesorhizobium hungaricum</name>
    <dbReference type="NCBI Taxonomy" id="1566387"/>
    <lineage>
        <taxon>Bacteria</taxon>
        <taxon>Pseudomonadati</taxon>
        <taxon>Pseudomonadota</taxon>
        <taxon>Alphaproteobacteria</taxon>
        <taxon>Hyphomicrobiales</taxon>
        <taxon>Phyllobacteriaceae</taxon>
        <taxon>Mesorhizobium</taxon>
    </lineage>
</organism>
<gene>
    <name evidence="7" type="ORF">QV13_01025</name>
</gene>
<feature type="transmembrane region" description="Helical" evidence="6">
    <location>
        <begin position="77"/>
        <end position="95"/>
    </location>
</feature>
<dbReference type="InterPro" id="IPR001123">
    <property type="entry name" value="LeuE-type"/>
</dbReference>